<keyword evidence="1" id="KW-0862">Zinc</keyword>
<reference evidence="4" key="1">
    <citation type="journal article" date="2018" name="Nat. Microbiol.">
        <title>Leveraging single-cell genomics to expand the fungal tree of life.</title>
        <authorList>
            <person name="Ahrendt S.R."/>
            <person name="Quandt C.A."/>
            <person name="Ciobanu D."/>
            <person name="Clum A."/>
            <person name="Salamov A."/>
            <person name="Andreopoulos B."/>
            <person name="Cheng J.F."/>
            <person name="Woyke T."/>
            <person name="Pelin A."/>
            <person name="Henrissat B."/>
            <person name="Reynolds N.K."/>
            <person name="Benny G.L."/>
            <person name="Smith M.E."/>
            <person name="James T.Y."/>
            <person name="Grigoriev I.V."/>
        </authorList>
    </citation>
    <scope>NUCLEOTIDE SEQUENCE [LARGE SCALE GENOMIC DNA]</scope>
    <source>
        <strain evidence="4">RSA 468</strain>
    </source>
</reference>
<dbReference type="Gene3D" id="3.30.160.60">
    <property type="entry name" value="Classic Zinc Finger"/>
    <property type="match status" value="1"/>
</dbReference>
<proteinExistence type="predicted"/>
<dbReference type="PROSITE" id="PS00028">
    <property type="entry name" value="ZINC_FINGER_C2H2_1"/>
    <property type="match status" value="1"/>
</dbReference>
<evidence type="ECO:0000313" key="4">
    <source>
        <dbReference type="Proteomes" id="UP000268162"/>
    </source>
</evidence>
<protein>
    <recommendedName>
        <fullName evidence="2">C2H2-type domain-containing protein</fullName>
    </recommendedName>
</protein>
<evidence type="ECO:0000313" key="3">
    <source>
        <dbReference type="EMBL" id="RKP36800.1"/>
    </source>
</evidence>
<feature type="domain" description="C2H2-type" evidence="2">
    <location>
        <begin position="3"/>
        <end position="25"/>
    </location>
</feature>
<keyword evidence="1" id="KW-0479">Metal-binding</keyword>
<dbReference type="InterPro" id="IPR036236">
    <property type="entry name" value="Znf_C2H2_sf"/>
</dbReference>
<dbReference type="SMART" id="SM00355">
    <property type="entry name" value="ZnF_C2H2"/>
    <property type="match status" value="2"/>
</dbReference>
<dbReference type="EMBL" id="ML002593">
    <property type="protein sequence ID" value="RKP36800.1"/>
    <property type="molecule type" value="Genomic_DNA"/>
</dbReference>
<dbReference type="Proteomes" id="UP000268162">
    <property type="component" value="Unassembled WGS sequence"/>
</dbReference>
<sequence>MTLVCEDCGLCYSKKNHFTNHRKSHQLLECPDCKTVFAQRRGLVNHREWVLCIIEKQCAYCQQPLQAKTDLRAHMLTECRVYLKNPGLCTRCAPSSTLRTGHYSSLGSPAFRLAIGPYQVKNEKAPTGRIQSGFPASYEAWCLYSGMYFRFRIISLNL</sequence>
<organism evidence="3 4">
    <name type="scientific">Dimargaris cristalligena</name>
    <dbReference type="NCBI Taxonomy" id="215637"/>
    <lineage>
        <taxon>Eukaryota</taxon>
        <taxon>Fungi</taxon>
        <taxon>Fungi incertae sedis</taxon>
        <taxon>Zoopagomycota</taxon>
        <taxon>Kickxellomycotina</taxon>
        <taxon>Dimargaritomycetes</taxon>
        <taxon>Dimargaritales</taxon>
        <taxon>Dimargaritaceae</taxon>
        <taxon>Dimargaris</taxon>
    </lineage>
</organism>
<dbReference type="PROSITE" id="PS50157">
    <property type="entry name" value="ZINC_FINGER_C2H2_2"/>
    <property type="match status" value="1"/>
</dbReference>
<gene>
    <name evidence="3" type="ORF">BJ085DRAFT_31106</name>
</gene>
<keyword evidence="1" id="KW-0863">Zinc-finger</keyword>
<dbReference type="SUPFAM" id="SSF57667">
    <property type="entry name" value="beta-beta-alpha zinc fingers"/>
    <property type="match status" value="1"/>
</dbReference>
<evidence type="ECO:0000256" key="1">
    <source>
        <dbReference type="PROSITE-ProRule" id="PRU00042"/>
    </source>
</evidence>
<name>A0A4P9ZVX0_9FUNG</name>
<accession>A0A4P9ZVX0</accession>
<evidence type="ECO:0000259" key="2">
    <source>
        <dbReference type="PROSITE" id="PS50157"/>
    </source>
</evidence>
<keyword evidence="4" id="KW-1185">Reference proteome</keyword>
<dbReference type="GO" id="GO:0008270">
    <property type="term" value="F:zinc ion binding"/>
    <property type="evidence" value="ECO:0007669"/>
    <property type="project" value="UniProtKB-KW"/>
</dbReference>
<dbReference type="Pfam" id="PF00096">
    <property type="entry name" value="zf-C2H2"/>
    <property type="match status" value="2"/>
</dbReference>
<dbReference type="AlphaFoldDB" id="A0A4P9ZVX0"/>
<dbReference type="InterPro" id="IPR013087">
    <property type="entry name" value="Znf_C2H2_type"/>
</dbReference>